<gene>
    <name evidence="2" type="ORF">HNQ61_003878</name>
</gene>
<dbReference type="AlphaFoldDB" id="A0A841H2R1"/>
<evidence type="ECO:0000313" key="3">
    <source>
        <dbReference type="Proteomes" id="UP000582837"/>
    </source>
</evidence>
<evidence type="ECO:0008006" key="4">
    <source>
        <dbReference type="Google" id="ProtNLM"/>
    </source>
</evidence>
<evidence type="ECO:0000313" key="2">
    <source>
        <dbReference type="EMBL" id="MBB6072216.1"/>
    </source>
</evidence>
<evidence type="ECO:0000256" key="1">
    <source>
        <dbReference type="SAM" id="SignalP"/>
    </source>
</evidence>
<organism evidence="2 3">
    <name type="scientific">Longimicrobium terrae</name>
    <dbReference type="NCBI Taxonomy" id="1639882"/>
    <lineage>
        <taxon>Bacteria</taxon>
        <taxon>Pseudomonadati</taxon>
        <taxon>Gemmatimonadota</taxon>
        <taxon>Longimicrobiia</taxon>
        <taxon>Longimicrobiales</taxon>
        <taxon>Longimicrobiaceae</taxon>
        <taxon>Longimicrobium</taxon>
    </lineage>
</organism>
<reference evidence="2 3" key="1">
    <citation type="submission" date="2020-08" db="EMBL/GenBank/DDBJ databases">
        <title>Genomic Encyclopedia of Type Strains, Phase IV (KMG-IV): sequencing the most valuable type-strain genomes for metagenomic binning, comparative biology and taxonomic classification.</title>
        <authorList>
            <person name="Goeker M."/>
        </authorList>
    </citation>
    <scope>NUCLEOTIDE SEQUENCE [LARGE SCALE GENOMIC DNA]</scope>
    <source>
        <strain evidence="2 3">DSM 29007</strain>
    </source>
</reference>
<dbReference type="RefSeq" id="WP_170032119.1">
    <property type="nucleotide sequence ID" value="NZ_JABDTL010000001.1"/>
</dbReference>
<protein>
    <recommendedName>
        <fullName evidence="4">Lipoprotein</fullName>
    </recommendedName>
</protein>
<name>A0A841H2R1_9BACT</name>
<comment type="caution">
    <text evidence="2">The sequence shown here is derived from an EMBL/GenBank/DDBJ whole genome shotgun (WGS) entry which is preliminary data.</text>
</comment>
<keyword evidence="3" id="KW-1185">Reference proteome</keyword>
<dbReference type="PROSITE" id="PS51257">
    <property type="entry name" value="PROKAR_LIPOPROTEIN"/>
    <property type="match status" value="1"/>
</dbReference>
<dbReference type="Proteomes" id="UP000582837">
    <property type="component" value="Unassembled WGS sequence"/>
</dbReference>
<accession>A0A841H2R1</accession>
<feature type="signal peptide" evidence="1">
    <location>
        <begin position="1"/>
        <end position="18"/>
    </location>
</feature>
<proteinExistence type="predicted"/>
<sequence length="197" mass="20135">MRLSPLPLIALLLAFVFAGCGDSATGEQFDPRGSLSFTYRDPINGTFSADGELTLPADALILPGGAAAAVRRGNTLTVAAARPASGSAVDVFTLGLGDARQAGTYSFNPVACNQQGAAECRTGAFAPALDAVALGLNPSLATLAGKAYIVVLGSVRITEISARRVRGEFSGTAALANDPLHPLTIADGRFDVPIQTF</sequence>
<feature type="chain" id="PRO_5032372365" description="Lipoprotein" evidence="1">
    <location>
        <begin position="19"/>
        <end position="197"/>
    </location>
</feature>
<dbReference type="EMBL" id="JACHIA010000013">
    <property type="protein sequence ID" value="MBB6072216.1"/>
    <property type="molecule type" value="Genomic_DNA"/>
</dbReference>
<keyword evidence="1" id="KW-0732">Signal</keyword>